<accession>A0A6J8E5L7</accession>
<sequence>MELCVACGKTSKEKRYTDTDIDISQGYLCLICHRKLLSIHKSVSSFKELCQNTHNQLHSHVSSSLPFFDLSHFEIQAVLAPDFRSHHIIPSASDCESDTTSKTTSTTSDHDTIKKRQPQAEHGYCQEKHYNSKSTKPHSSSIPSISDHDHSYYSGAITDKSFFNIPTSIISYFNETHVTDQLSLSPSEVTALINHLSTGNLAVFVEKKTKYTKYLSTHCCKLSKT</sequence>
<gene>
    <name evidence="2" type="ORF">MCOR_48709</name>
</gene>
<protein>
    <submittedName>
        <fullName evidence="2">Uncharacterized protein</fullName>
    </submittedName>
</protein>
<evidence type="ECO:0000256" key="1">
    <source>
        <dbReference type="SAM" id="MobiDB-lite"/>
    </source>
</evidence>
<evidence type="ECO:0000313" key="3">
    <source>
        <dbReference type="Proteomes" id="UP000507470"/>
    </source>
</evidence>
<organism evidence="2 3">
    <name type="scientific">Mytilus coruscus</name>
    <name type="common">Sea mussel</name>
    <dbReference type="NCBI Taxonomy" id="42192"/>
    <lineage>
        <taxon>Eukaryota</taxon>
        <taxon>Metazoa</taxon>
        <taxon>Spiralia</taxon>
        <taxon>Lophotrochozoa</taxon>
        <taxon>Mollusca</taxon>
        <taxon>Bivalvia</taxon>
        <taxon>Autobranchia</taxon>
        <taxon>Pteriomorphia</taxon>
        <taxon>Mytilida</taxon>
        <taxon>Mytiloidea</taxon>
        <taxon>Mytilidae</taxon>
        <taxon>Mytilinae</taxon>
        <taxon>Mytilus</taxon>
    </lineage>
</organism>
<name>A0A6J8E5L7_MYTCO</name>
<feature type="compositionally biased region" description="Low complexity" evidence="1">
    <location>
        <begin position="98"/>
        <end position="107"/>
    </location>
</feature>
<dbReference type="Proteomes" id="UP000507470">
    <property type="component" value="Unassembled WGS sequence"/>
</dbReference>
<proteinExistence type="predicted"/>
<feature type="region of interest" description="Disordered" evidence="1">
    <location>
        <begin position="93"/>
        <end position="122"/>
    </location>
</feature>
<dbReference type="AlphaFoldDB" id="A0A6J8E5L7"/>
<reference evidence="2 3" key="1">
    <citation type="submission" date="2020-06" db="EMBL/GenBank/DDBJ databases">
        <authorList>
            <person name="Li R."/>
            <person name="Bekaert M."/>
        </authorList>
    </citation>
    <scope>NUCLEOTIDE SEQUENCE [LARGE SCALE GENOMIC DNA]</scope>
    <source>
        <strain evidence="3">wild</strain>
    </source>
</reference>
<dbReference type="EMBL" id="CACVKT020008575">
    <property type="protein sequence ID" value="CAC5416074.1"/>
    <property type="molecule type" value="Genomic_DNA"/>
</dbReference>
<keyword evidence="3" id="KW-1185">Reference proteome</keyword>
<evidence type="ECO:0000313" key="2">
    <source>
        <dbReference type="EMBL" id="CAC5416074.1"/>
    </source>
</evidence>